<proteinExistence type="predicted"/>
<reference evidence="8 11" key="2">
    <citation type="submission" date="2019-07" db="EMBL/GenBank/DDBJ databases">
        <title>Whole genome shotgun sequence of Alkalibacterium putridalgicola NBRC 103243.</title>
        <authorList>
            <person name="Hosoyama A."/>
            <person name="Uohara A."/>
            <person name="Ohji S."/>
            <person name="Ichikawa N."/>
        </authorList>
    </citation>
    <scope>NUCLEOTIDE SEQUENCE [LARGE SCALE GENOMIC DNA]</scope>
    <source>
        <strain evidence="8 11">NBRC 103243</strain>
    </source>
</reference>
<evidence type="ECO:0000313" key="10">
    <source>
        <dbReference type="Proteomes" id="UP000198548"/>
    </source>
</evidence>
<evidence type="ECO:0000259" key="7">
    <source>
        <dbReference type="Pfam" id="PF04024"/>
    </source>
</evidence>
<dbReference type="PANTHER" id="PTHR33885">
    <property type="entry name" value="PHAGE SHOCK PROTEIN C"/>
    <property type="match status" value="1"/>
</dbReference>
<dbReference type="GO" id="GO:0005886">
    <property type="term" value="C:plasma membrane"/>
    <property type="evidence" value="ECO:0007669"/>
    <property type="project" value="UniProtKB-SubCell"/>
</dbReference>
<dbReference type="Proteomes" id="UP000198548">
    <property type="component" value="Unassembled WGS sequence"/>
</dbReference>
<organism evidence="9 10">
    <name type="scientific">Alkalibacterium putridalgicola</name>
    <dbReference type="NCBI Taxonomy" id="426703"/>
    <lineage>
        <taxon>Bacteria</taxon>
        <taxon>Bacillati</taxon>
        <taxon>Bacillota</taxon>
        <taxon>Bacilli</taxon>
        <taxon>Lactobacillales</taxon>
        <taxon>Carnobacteriaceae</taxon>
        <taxon>Alkalibacterium</taxon>
    </lineage>
</organism>
<feature type="domain" description="Phage shock protein PspC N-terminal" evidence="7">
    <location>
        <begin position="4"/>
        <end position="57"/>
    </location>
</feature>
<keyword evidence="2" id="KW-1003">Cell membrane</keyword>
<evidence type="ECO:0000256" key="2">
    <source>
        <dbReference type="ARBA" id="ARBA00022475"/>
    </source>
</evidence>
<evidence type="ECO:0000256" key="1">
    <source>
        <dbReference type="ARBA" id="ARBA00004162"/>
    </source>
</evidence>
<evidence type="ECO:0000256" key="4">
    <source>
        <dbReference type="ARBA" id="ARBA00022989"/>
    </source>
</evidence>
<dbReference type="EMBL" id="BJUX01000014">
    <property type="protein sequence ID" value="GEK89362.1"/>
    <property type="molecule type" value="Genomic_DNA"/>
</dbReference>
<keyword evidence="5 6" id="KW-0472">Membrane</keyword>
<sequence>MNGKKLTKSSTDRVIAGVCGGIAEFFGISSLAVRILFIILPSNLLLYIILAVIMPEE</sequence>
<accession>A0A1H7VY22</accession>
<comment type="subcellular location">
    <subcellularLocation>
        <location evidence="1">Cell membrane</location>
        <topology evidence="1">Single-pass membrane protein</topology>
    </subcellularLocation>
</comment>
<feature type="transmembrane region" description="Helical" evidence="6">
    <location>
        <begin position="31"/>
        <end position="54"/>
    </location>
</feature>
<dbReference type="AlphaFoldDB" id="A0A1H7VY22"/>
<evidence type="ECO:0000313" key="9">
    <source>
        <dbReference type="EMBL" id="SEM14131.1"/>
    </source>
</evidence>
<dbReference type="InterPro" id="IPR052027">
    <property type="entry name" value="PspC"/>
</dbReference>
<dbReference type="InterPro" id="IPR007168">
    <property type="entry name" value="Phageshock_PspC_N"/>
</dbReference>
<keyword evidence="3 6" id="KW-0812">Transmembrane</keyword>
<evidence type="ECO:0000313" key="11">
    <source>
        <dbReference type="Proteomes" id="UP000321425"/>
    </source>
</evidence>
<keyword evidence="11" id="KW-1185">Reference proteome</keyword>
<evidence type="ECO:0000256" key="3">
    <source>
        <dbReference type="ARBA" id="ARBA00022692"/>
    </source>
</evidence>
<dbReference type="RefSeq" id="WP_091489176.1">
    <property type="nucleotide sequence ID" value="NZ_BJUX01000014.1"/>
</dbReference>
<protein>
    <submittedName>
        <fullName evidence="9">Phage shock protein C (PspC) family protein</fullName>
    </submittedName>
</protein>
<evidence type="ECO:0000256" key="5">
    <source>
        <dbReference type="ARBA" id="ARBA00023136"/>
    </source>
</evidence>
<evidence type="ECO:0000313" key="8">
    <source>
        <dbReference type="EMBL" id="GEK89362.1"/>
    </source>
</evidence>
<dbReference type="PANTHER" id="PTHR33885:SF3">
    <property type="entry name" value="PHAGE SHOCK PROTEIN C"/>
    <property type="match status" value="1"/>
</dbReference>
<dbReference type="EMBL" id="FOBL01000028">
    <property type="protein sequence ID" value="SEM14131.1"/>
    <property type="molecule type" value="Genomic_DNA"/>
</dbReference>
<dbReference type="Pfam" id="PF04024">
    <property type="entry name" value="PspC"/>
    <property type="match status" value="1"/>
</dbReference>
<reference evidence="9 10" key="1">
    <citation type="submission" date="2016-10" db="EMBL/GenBank/DDBJ databases">
        <authorList>
            <person name="de Groot N.N."/>
        </authorList>
    </citation>
    <scope>NUCLEOTIDE SEQUENCE [LARGE SCALE GENOMIC DNA]</scope>
    <source>
        <strain evidence="9 10">DSM 19182</strain>
    </source>
</reference>
<keyword evidence="4 6" id="KW-1133">Transmembrane helix</keyword>
<name>A0A1H7VY22_9LACT</name>
<dbReference type="STRING" id="426703.SAMN04488100_12833"/>
<gene>
    <name evidence="8" type="ORF">APU01nite_14010</name>
    <name evidence="9" type="ORF">SAMN04488100_12833</name>
</gene>
<dbReference type="Proteomes" id="UP000321425">
    <property type="component" value="Unassembled WGS sequence"/>
</dbReference>
<evidence type="ECO:0000256" key="6">
    <source>
        <dbReference type="SAM" id="Phobius"/>
    </source>
</evidence>
<dbReference type="OrthoDB" id="9815286at2"/>